<evidence type="ECO:0000313" key="2">
    <source>
        <dbReference type="Proteomes" id="UP000265715"/>
    </source>
</evidence>
<keyword evidence="2" id="KW-1185">Reference proteome</keyword>
<accession>A0A399EST0</accession>
<dbReference type="RefSeq" id="WP_119314871.1">
    <property type="nucleotide sequence ID" value="NZ_QXDL01000061.1"/>
</dbReference>
<dbReference type="EMBL" id="QXDL01000061">
    <property type="protein sequence ID" value="RIH85261.1"/>
    <property type="molecule type" value="Genomic_DNA"/>
</dbReference>
<dbReference type="OrthoDB" id="9799211at2"/>
<reference evidence="1 2" key="1">
    <citation type="submission" date="2018-08" db="EMBL/GenBank/DDBJ databases">
        <title>Meiothermus terrae DSM 26712 genome sequencing project.</title>
        <authorList>
            <person name="Da Costa M.S."/>
            <person name="Albuquerque L."/>
            <person name="Raposo P."/>
            <person name="Froufe H.J.C."/>
            <person name="Barroso C.S."/>
            <person name="Egas C."/>
        </authorList>
    </citation>
    <scope>NUCLEOTIDE SEQUENCE [LARGE SCALE GENOMIC DNA]</scope>
    <source>
        <strain evidence="1 2">DSM 26712</strain>
    </source>
</reference>
<organism evidence="1 2">
    <name type="scientific">Calidithermus terrae</name>
    <dbReference type="NCBI Taxonomy" id="1408545"/>
    <lineage>
        <taxon>Bacteria</taxon>
        <taxon>Thermotogati</taxon>
        <taxon>Deinococcota</taxon>
        <taxon>Deinococci</taxon>
        <taxon>Thermales</taxon>
        <taxon>Thermaceae</taxon>
        <taxon>Calidithermus</taxon>
    </lineage>
</organism>
<evidence type="ECO:0008006" key="3">
    <source>
        <dbReference type="Google" id="ProtNLM"/>
    </source>
</evidence>
<name>A0A399EST0_9DEIN</name>
<proteinExistence type="predicted"/>
<dbReference type="AlphaFoldDB" id="A0A399EST0"/>
<dbReference type="Proteomes" id="UP000265715">
    <property type="component" value="Unassembled WGS sequence"/>
</dbReference>
<comment type="caution">
    <text evidence="1">The sequence shown here is derived from an EMBL/GenBank/DDBJ whole genome shotgun (WGS) entry which is preliminary data.</text>
</comment>
<dbReference type="InterPro" id="IPR024524">
    <property type="entry name" value="DUF3800"/>
</dbReference>
<gene>
    <name evidence="1" type="ORF">Mterra_01750</name>
</gene>
<evidence type="ECO:0000313" key="1">
    <source>
        <dbReference type="EMBL" id="RIH85261.1"/>
    </source>
</evidence>
<dbReference type="Pfam" id="PF12686">
    <property type="entry name" value="DUF3800"/>
    <property type="match status" value="1"/>
</dbReference>
<protein>
    <recommendedName>
        <fullName evidence="3">DUF3800 domain-containing protein</fullName>
    </recommendedName>
</protein>
<sequence length="234" mass="27554">MKSINIYCDESGHLEHDQVPVMVLGALWCDSEKTREIAKRLREIKVQHGLPAQFEVKWSKVSPAKKEFYLRLLDYFFDDDDLHFRAIVIPDKTKLDHRFHNQSHDTWYYKMYFLLLTNLILPDSKHRIYLDIKDTRGSAKVRKLHEILSNKHYDFNRDIVQRVQTVRSHEVEHIQLADLLIGAVSYANRGLEDNEAKVALVQRMRERSGLKLTASTLPTARKVNIFIWTPQERG</sequence>